<protein>
    <recommendedName>
        <fullName evidence="10">FIST N domain protein</fullName>
    </recommendedName>
</protein>
<dbReference type="InterPro" id="IPR016741">
    <property type="entry name" value="UCP018953"/>
</dbReference>
<dbReference type="GO" id="GO:0005886">
    <property type="term" value="C:plasma membrane"/>
    <property type="evidence" value="ECO:0007669"/>
    <property type="project" value="UniProtKB-SubCell"/>
</dbReference>
<dbReference type="EMBL" id="ASSJ01000036">
    <property type="protein sequence ID" value="ERN41925.1"/>
    <property type="molecule type" value="Genomic_DNA"/>
</dbReference>
<evidence type="ECO:0000256" key="2">
    <source>
        <dbReference type="ARBA" id="ARBA00022475"/>
    </source>
</evidence>
<dbReference type="PIRSF" id="PIRSF018953">
    <property type="entry name" value="UCP018953"/>
    <property type="match status" value="1"/>
</dbReference>
<name>U5DQG0_9CHRO</name>
<feature type="domain" description="FIST" evidence="6">
    <location>
        <begin position="35"/>
        <end position="243"/>
    </location>
</feature>
<dbReference type="AlphaFoldDB" id="U5DQG0"/>
<sequence length="427" mass="44985">MPDQIQWATALSTRPSLEAAVAEVVELVQQSLSAAPDVGFVFISSAYASEYPRLVPLLRDRLPLPVIIGCGGGGIIGTGKDRAALEIENSPALSLSVAVLPGVAVTPFQIDSDALPDLDAPTSDWTELVGVDPARQPGFVVLIDPAFGHVNDLLEGLDYAYPGAAKVGGLASATGLGGQSGLFYYNEGGSAVGTPPNAGVVGVAFDGNLILDTLVAQGCRPVGSLLQVVQGERNIILEVTDATAPTGETITSLEALRRTIADLSPDDRELAQDSLFIGIARDEFKLELEQGDFLIRNLLGVDPRIGAIAVGDRVRPGQRLQFHLRDARTSAEDLELLLQASCRDGNTSAAGALLFSCLGRGQGLYGEEHFDSRLFQRYFNGIQVGGFFCSGEIGPVGHRTFLHGYTSAFGILRQPSQVSNGTIGKTI</sequence>
<evidence type="ECO:0000256" key="5">
    <source>
        <dbReference type="ARBA" id="ARBA00023136"/>
    </source>
</evidence>
<keyword evidence="3" id="KW-0812">Transmembrane</keyword>
<dbReference type="PATRIC" id="fig|582515.4.peg.1648"/>
<keyword evidence="2" id="KW-1003">Cell membrane</keyword>
<accession>U5DQG0</accession>
<dbReference type="InParanoid" id="U5DQG0"/>
<comment type="caution">
    <text evidence="8">The sequence shown here is derived from an EMBL/GenBank/DDBJ whole genome shotgun (WGS) entry which is preliminary data.</text>
</comment>
<dbReference type="Pfam" id="PF10442">
    <property type="entry name" value="FIST_C"/>
    <property type="match status" value="1"/>
</dbReference>
<dbReference type="RefSeq" id="WP_022606075.1">
    <property type="nucleotide sequence ID" value="NZ_ASSJ01000036.1"/>
</dbReference>
<dbReference type="Pfam" id="PF08495">
    <property type="entry name" value="FIST"/>
    <property type="match status" value="1"/>
</dbReference>
<organism evidence="8 9">
    <name type="scientific">Rubidibacter lacunae KORDI 51-2</name>
    <dbReference type="NCBI Taxonomy" id="582515"/>
    <lineage>
        <taxon>Bacteria</taxon>
        <taxon>Bacillati</taxon>
        <taxon>Cyanobacteriota</taxon>
        <taxon>Cyanophyceae</taxon>
        <taxon>Oscillatoriophycideae</taxon>
        <taxon>Chroococcales</taxon>
        <taxon>Aphanothecaceae</taxon>
        <taxon>Rubidibacter</taxon>
    </lineage>
</organism>
<dbReference type="InterPro" id="IPR013702">
    <property type="entry name" value="FIST_domain_N"/>
</dbReference>
<dbReference type="PANTHER" id="PTHR14939">
    <property type="entry name" value="F-BOX ONLY PROTEIN 22"/>
    <property type="match status" value="1"/>
</dbReference>
<keyword evidence="5" id="KW-0472">Membrane</keyword>
<evidence type="ECO:0000313" key="8">
    <source>
        <dbReference type="EMBL" id="ERN41925.1"/>
    </source>
</evidence>
<evidence type="ECO:0008006" key="10">
    <source>
        <dbReference type="Google" id="ProtNLM"/>
    </source>
</evidence>
<evidence type="ECO:0000313" key="9">
    <source>
        <dbReference type="Proteomes" id="UP000016960"/>
    </source>
</evidence>
<evidence type="ECO:0000259" key="7">
    <source>
        <dbReference type="SMART" id="SM01204"/>
    </source>
</evidence>
<reference evidence="8 9" key="1">
    <citation type="submission" date="2013-05" db="EMBL/GenBank/DDBJ databases">
        <title>Draft genome sequence of Rubidibacter lacunae KORDI 51-2.</title>
        <authorList>
            <person name="Choi D.H."/>
            <person name="Noh J.H."/>
            <person name="Kwon K.-K."/>
            <person name="Lee J.-H."/>
            <person name="Ryu J.-Y."/>
        </authorList>
    </citation>
    <scope>NUCLEOTIDE SEQUENCE [LARGE SCALE GENOMIC DNA]</scope>
    <source>
        <strain evidence="8 9">KORDI 51-2</strain>
    </source>
</reference>
<keyword evidence="4" id="KW-1133">Transmembrane helix</keyword>
<dbReference type="Proteomes" id="UP000016960">
    <property type="component" value="Unassembled WGS sequence"/>
</dbReference>
<dbReference type="STRING" id="582515.KR51_00014610"/>
<dbReference type="eggNOG" id="COG4398">
    <property type="taxonomic scope" value="Bacteria"/>
</dbReference>
<evidence type="ECO:0000256" key="1">
    <source>
        <dbReference type="ARBA" id="ARBA00004651"/>
    </source>
</evidence>
<dbReference type="PANTHER" id="PTHR14939:SF5">
    <property type="entry name" value="F-BOX ONLY PROTEIN 22"/>
    <property type="match status" value="1"/>
</dbReference>
<keyword evidence="9" id="KW-1185">Reference proteome</keyword>
<feature type="domain" description="FIST C-domain" evidence="7">
    <location>
        <begin position="252"/>
        <end position="396"/>
    </location>
</feature>
<dbReference type="SMART" id="SM01204">
    <property type="entry name" value="FIST_C"/>
    <property type="match status" value="1"/>
</dbReference>
<dbReference type="OrthoDB" id="9770435at2"/>
<dbReference type="InterPro" id="IPR019494">
    <property type="entry name" value="FIST_C"/>
</dbReference>
<evidence type="ECO:0000256" key="4">
    <source>
        <dbReference type="ARBA" id="ARBA00022989"/>
    </source>
</evidence>
<evidence type="ECO:0000256" key="3">
    <source>
        <dbReference type="ARBA" id="ARBA00022692"/>
    </source>
</evidence>
<proteinExistence type="predicted"/>
<gene>
    <name evidence="8" type="ORF">KR51_00014610</name>
</gene>
<evidence type="ECO:0000259" key="6">
    <source>
        <dbReference type="SMART" id="SM00897"/>
    </source>
</evidence>
<comment type="subcellular location">
    <subcellularLocation>
        <location evidence="1">Cell membrane</location>
        <topology evidence="1">Multi-pass membrane protein</topology>
    </subcellularLocation>
</comment>
<dbReference type="SMART" id="SM00897">
    <property type="entry name" value="FIST"/>
    <property type="match status" value="1"/>
</dbReference>